<feature type="transmembrane region" description="Helical" evidence="13">
    <location>
        <begin position="12"/>
        <end position="30"/>
    </location>
</feature>
<evidence type="ECO:0000313" key="18">
    <source>
        <dbReference type="Proteomes" id="UP000182258"/>
    </source>
</evidence>
<proteinExistence type="inferred from homology"/>
<dbReference type="PANTHER" id="PTHR30529">
    <property type="entry name" value="CYTOCHROME B561"/>
    <property type="match status" value="1"/>
</dbReference>
<comment type="similarity">
    <text evidence="12">Belongs to the cytochrome b561 family.</text>
</comment>
<dbReference type="EMBL" id="FOMB01000051">
    <property type="protein sequence ID" value="SFD39519.1"/>
    <property type="molecule type" value="Genomic_DNA"/>
</dbReference>
<evidence type="ECO:0000256" key="13">
    <source>
        <dbReference type="SAM" id="Phobius"/>
    </source>
</evidence>
<keyword evidence="5" id="KW-0349">Heme</keyword>
<dbReference type="GO" id="GO:0046872">
    <property type="term" value="F:metal ion binding"/>
    <property type="evidence" value="ECO:0007669"/>
    <property type="project" value="UniProtKB-KW"/>
</dbReference>
<evidence type="ECO:0000256" key="5">
    <source>
        <dbReference type="ARBA" id="ARBA00022617"/>
    </source>
</evidence>
<dbReference type="OrthoDB" id="8156287at2"/>
<evidence type="ECO:0000256" key="6">
    <source>
        <dbReference type="ARBA" id="ARBA00022692"/>
    </source>
</evidence>
<accession>A0A0F5PW60</accession>
<gene>
    <name evidence="16" type="ORF">SAMN04488059_1513</name>
    <name evidence="15" type="ORF">WH91_16175</name>
</gene>
<comment type="subcellular location">
    <subcellularLocation>
        <location evidence="2">Cell membrane</location>
        <topology evidence="2">Multi-pass membrane protein</topology>
    </subcellularLocation>
</comment>
<keyword evidence="9 13" id="KW-1133">Transmembrane helix</keyword>
<evidence type="ECO:0000256" key="7">
    <source>
        <dbReference type="ARBA" id="ARBA00022723"/>
    </source>
</evidence>
<keyword evidence="6 13" id="KW-0812">Transmembrane</keyword>
<feature type="transmembrane region" description="Helical" evidence="13">
    <location>
        <begin position="100"/>
        <end position="120"/>
    </location>
</feature>
<evidence type="ECO:0000256" key="2">
    <source>
        <dbReference type="ARBA" id="ARBA00004651"/>
    </source>
</evidence>
<keyword evidence="3" id="KW-0813">Transport</keyword>
<dbReference type="EMBL" id="LAPV01000146">
    <property type="protein sequence ID" value="KKC32044.1"/>
    <property type="molecule type" value="Genomic_DNA"/>
</dbReference>
<keyword evidence="17" id="KW-1185">Reference proteome</keyword>
<dbReference type="GO" id="GO:0020037">
    <property type="term" value="F:heme binding"/>
    <property type="evidence" value="ECO:0007669"/>
    <property type="project" value="TreeGrafter"/>
</dbReference>
<evidence type="ECO:0000256" key="3">
    <source>
        <dbReference type="ARBA" id="ARBA00022448"/>
    </source>
</evidence>
<dbReference type="PATRIC" id="fig|728005.3.peg.1445"/>
<reference evidence="15 17" key="1">
    <citation type="submission" date="2015-03" db="EMBL/GenBank/DDBJ databases">
        <authorList>
            <person name="Lepp D."/>
            <person name="Hassan Y.I."/>
            <person name="Li X.-Z."/>
            <person name="Zhou T."/>
        </authorList>
    </citation>
    <scope>NUCLEOTIDE SEQUENCE [LARGE SCALE GENOMIC DNA]</scope>
    <source>
        <strain evidence="15 17">Cr7-05</strain>
    </source>
</reference>
<evidence type="ECO:0000259" key="14">
    <source>
        <dbReference type="Pfam" id="PF01292"/>
    </source>
</evidence>
<keyword evidence="7" id="KW-0479">Metal-binding</keyword>
<feature type="transmembrane region" description="Helical" evidence="13">
    <location>
        <begin position="57"/>
        <end position="79"/>
    </location>
</feature>
<evidence type="ECO:0000256" key="10">
    <source>
        <dbReference type="ARBA" id="ARBA00023004"/>
    </source>
</evidence>
<dbReference type="Pfam" id="PF01292">
    <property type="entry name" value="Ni_hydr_CYTB"/>
    <property type="match status" value="1"/>
</dbReference>
<keyword evidence="10" id="KW-0408">Iron</keyword>
<dbReference type="SUPFAM" id="SSF81342">
    <property type="entry name" value="Transmembrane di-heme cytochromes"/>
    <property type="match status" value="1"/>
</dbReference>
<dbReference type="AlphaFoldDB" id="A0A0F5PW60"/>
<dbReference type="GO" id="GO:0022904">
    <property type="term" value="P:respiratory electron transport chain"/>
    <property type="evidence" value="ECO:0007669"/>
    <property type="project" value="InterPro"/>
</dbReference>
<organism evidence="16 18">
    <name type="scientific">Devosia psychrophila</name>
    <dbReference type="NCBI Taxonomy" id="728005"/>
    <lineage>
        <taxon>Bacteria</taxon>
        <taxon>Pseudomonadati</taxon>
        <taxon>Pseudomonadota</taxon>
        <taxon>Alphaproteobacteria</taxon>
        <taxon>Hyphomicrobiales</taxon>
        <taxon>Devosiaceae</taxon>
        <taxon>Devosia</taxon>
    </lineage>
</organism>
<dbReference type="InterPro" id="IPR011577">
    <property type="entry name" value="Cyt_b561_bac/Ni-Hgenase"/>
</dbReference>
<evidence type="ECO:0000313" key="15">
    <source>
        <dbReference type="EMBL" id="KKC32044.1"/>
    </source>
</evidence>
<dbReference type="InterPro" id="IPR052168">
    <property type="entry name" value="Cytochrome_b561_oxidase"/>
</dbReference>
<evidence type="ECO:0000256" key="9">
    <source>
        <dbReference type="ARBA" id="ARBA00022989"/>
    </source>
</evidence>
<comment type="cofactor">
    <cofactor evidence="1">
        <name>heme b</name>
        <dbReference type="ChEBI" id="CHEBI:60344"/>
    </cofactor>
</comment>
<evidence type="ECO:0000256" key="1">
    <source>
        <dbReference type="ARBA" id="ARBA00001970"/>
    </source>
</evidence>
<dbReference type="Proteomes" id="UP000033519">
    <property type="component" value="Unassembled WGS sequence"/>
</dbReference>
<dbReference type="GO" id="GO:0005886">
    <property type="term" value="C:plasma membrane"/>
    <property type="evidence" value="ECO:0007669"/>
    <property type="project" value="UniProtKB-SubCell"/>
</dbReference>
<evidence type="ECO:0000256" key="11">
    <source>
        <dbReference type="ARBA" id="ARBA00023136"/>
    </source>
</evidence>
<dbReference type="Proteomes" id="UP000182258">
    <property type="component" value="Unassembled WGS sequence"/>
</dbReference>
<evidence type="ECO:0000313" key="16">
    <source>
        <dbReference type="EMBL" id="SFD39519.1"/>
    </source>
</evidence>
<evidence type="ECO:0000256" key="4">
    <source>
        <dbReference type="ARBA" id="ARBA00022475"/>
    </source>
</evidence>
<dbReference type="STRING" id="728005.SAMN04488059_1513"/>
<dbReference type="PANTHER" id="PTHR30529:SF1">
    <property type="entry name" value="CYTOCHROME B561 HOMOLOG 2"/>
    <property type="match status" value="1"/>
</dbReference>
<keyword evidence="8" id="KW-0249">Electron transport</keyword>
<dbReference type="GO" id="GO:0009055">
    <property type="term" value="F:electron transfer activity"/>
    <property type="evidence" value="ECO:0007669"/>
    <property type="project" value="InterPro"/>
</dbReference>
<reference evidence="16 18" key="2">
    <citation type="submission" date="2016-10" db="EMBL/GenBank/DDBJ databases">
        <authorList>
            <person name="de Groot N.N."/>
        </authorList>
    </citation>
    <scope>NUCLEOTIDE SEQUENCE [LARGE SCALE GENOMIC DNA]</scope>
    <source>
        <strain evidence="16 18">CGMCC 1.10210</strain>
    </source>
</reference>
<feature type="transmembrane region" description="Helical" evidence="13">
    <location>
        <begin position="132"/>
        <end position="152"/>
    </location>
</feature>
<feature type="domain" description="Cytochrome b561 bacterial/Ni-hydrogenase" evidence="14">
    <location>
        <begin position="9"/>
        <end position="161"/>
    </location>
</feature>
<dbReference type="InterPro" id="IPR016174">
    <property type="entry name" value="Di-haem_cyt_TM"/>
</dbReference>
<keyword evidence="4" id="KW-1003">Cell membrane</keyword>
<evidence type="ECO:0000256" key="12">
    <source>
        <dbReference type="ARBA" id="ARBA00037975"/>
    </source>
</evidence>
<evidence type="ECO:0000313" key="17">
    <source>
        <dbReference type="Proteomes" id="UP000033519"/>
    </source>
</evidence>
<sequence>MNLQVDNSYAPIQIGLHWLIAALVLFQLVFGESMVAATDAAEEGTTLGATDAVLATAHYWVGISVLVLFAVRLAVRLRLGAPAPAEGNALMALAARTTHWLFYILLAVVPVTGLITVHINPGMGEFHQLAKPAFIVLIVIHAGAALFHHFVLRDGTLKRMLIIAKSGRSA</sequence>
<evidence type="ECO:0000256" key="8">
    <source>
        <dbReference type="ARBA" id="ARBA00022982"/>
    </source>
</evidence>
<keyword evidence="11 13" id="KW-0472">Membrane</keyword>
<name>A0A0F5PW60_9HYPH</name>
<protein>
    <submittedName>
        <fullName evidence="15">Cytochrome B562</fullName>
    </submittedName>
    <submittedName>
        <fullName evidence="16">Cytochrome b561</fullName>
    </submittedName>
</protein>